<evidence type="ECO:0000313" key="3">
    <source>
        <dbReference type="Proteomes" id="UP000323876"/>
    </source>
</evidence>
<dbReference type="RefSeq" id="WP_150402168.1">
    <property type="nucleotide sequence ID" value="NZ_JBHJYQ010000017.1"/>
</dbReference>
<feature type="signal peptide" evidence="1">
    <location>
        <begin position="1"/>
        <end position="16"/>
    </location>
</feature>
<keyword evidence="1" id="KW-0732">Signal</keyword>
<accession>A0A5N0EEZ9</accession>
<sequence length="113" mass="11333">MSVRRLIAMSVFSAFAVLGVSACTVEGAGTKTECAVSGCTVTFDRGVNAKASVLGVDVELVAVNGNTVTLKVGGQEVSVPAGDSQPADGLNVTVQEVTSDKVVVKLSTGITTS</sequence>
<gene>
    <name evidence="2" type="ORF">F3087_13015</name>
</gene>
<dbReference type="AlphaFoldDB" id="A0A5N0EEZ9"/>
<dbReference type="PROSITE" id="PS51257">
    <property type="entry name" value="PROKAR_LIPOPROTEIN"/>
    <property type="match status" value="1"/>
</dbReference>
<dbReference type="EMBL" id="VXLC01000004">
    <property type="protein sequence ID" value="KAA8887997.1"/>
    <property type="molecule type" value="Genomic_DNA"/>
</dbReference>
<feature type="chain" id="PRO_5038974088" description="Lipoprotein" evidence="1">
    <location>
        <begin position="17"/>
        <end position="113"/>
    </location>
</feature>
<proteinExistence type="predicted"/>
<evidence type="ECO:0008006" key="4">
    <source>
        <dbReference type="Google" id="ProtNLM"/>
    </source>
</evidence>
<protein>
    <recommendedName>
        <fullName evidence="4">Lipoprotein</fullName>
    </recommendedName>
</protein>
<dbReference type="OrthoDB" id="3482166at2"/>
<name>A0A5N0EEZ9_9NOCA</name>
<comment type="caution">
    <text evidence="2">The sequence shown here is derived from an EMBL/GenBank/DDBJ whole genome shotgun (WGS) entry which is preliminary data.</text>
</comment>
<keyword evidence="3" id="KW-1185">Reference proteome</keyword>
<dbReference type="Proteomes" id="UP000323876">
    <property type="component" value="Unassembled WGS sequence"/>
</dbReference>
<evidence type="ECO:0000313" key="2">
    <source>
        <dbReference type="EMBL" id="KAA8887997.1"/>
    </source>
</evidence>
<organism evidence="2 3">
    <name type="scientific">Nocardia colli</name>
    <dbReference type="NCBI Taxonomy" id="2545717"/>
    <lineage>
        <taxon>Bacteria</taxon>
        <taxon>Bacillati</taxon>
        <taxon>Actinomycetota</taxon>
        <taxon>Actinomycetes</taxon>
        <taxon>Mycobacteriales</taxon>
        <taxon>Nocardiaceae</taxon>
        <taxon>Nocardia</taxon>
    </lineage>
</organism>
<reference evidence="2 3" key="1">
    <citation type="submission" date="2019-09" db="EMBL/GenBank/DDBJ databases">
        <authorList>
            <person name="Wang X."/>
        </authorList>
    </citation>
    <scope>NUCLEOTIDE SEQUENCE [LARGE SCALE GENOMIC DNA]</scope>
    <source>
        <strain evidence="2 3">CICC 11023</strain>
    </source>
</reference>
<evidence type="ECO:0000256" key="1">
    <source>
        <dbReference type="SAM" id="SignalP"/>
    </source>
</evidence>